<accession>A0A975XGK5</accession>
<gene>
    <name evidence="3" type="ORF">CBM2589_A90335</name>
</gene>
<feature type="domain" description="AB hydrolase-1" evidence="1">
    <location>
        <begin position="36"/>
        <end position="98"/>
    </location>
</feature>
<dbReference type="InterPro" id="IPR014710">
    <property type="entry name" value="RmlC-like_jellyroll"/>
</dbReference>
<name>A0A975XGK5_9BURK</name>
<dbReference type="PANTHER" id="PTHR38599:SF1">
    <property type="entry name" value="CUPIN DOMAIN PROTEIN (AFU_ORTHOLOGUE AFUA_3G13620)"/>
    <property type="match status" value="1"/>
</dbReference>
<evidence type="ECO:0008006" key="5">
    <source>
        <dbReference type="Google" id="ProtNLM"/>
    </source>
</evidence>
<dbReference type="SUPFAM" id="SSF53474">
    <property type="entry name" value="alpha/beta-Hydrolases"/>
    <property type="match status" value="1"/>
</dbReference>
<evidence type="ECO:0000313" key="4">
    <source>
        <dbReference type="Proteomes" id="UP000256297"/>
    </source>
</evidence>
<dbReference type="Gene3D" id="3.40.50.1820">
    <property type="entry name" value="alpha/beta hydrolase"/>
    <property type="match status" value="1"/>
</dbReference>
<dbReference type="RefSeq" id="WP_116341236.1">
    <property type="nucleotide sequence ID" value="NZ_LT976857.1"/>
</dbReference>
<dbReference type="Pfam" id="PF00561">
    <property type="entry name" value="Abhydrolase_1"/>
    <property type="match status" value="1"/>
</dbReference>
<dbReference type="SUPFAM" id="SSF51182">
    <property type="entry name" value="RmlC-like cupins"/>
    <property type="match status" value="1"/>
</dbReference>
<dbReference type="Gene3D" id="2.60.120.10">
    <property type="entry name" value="Jelly Rolls"/>
    <property type="match status" value="1"/>
</dbReference>
<reference evidence="3 4" key="1">
    <citation type="submission" date="2018-01" db="EMBL/GenBank/DDBJ databases">
        <authorList>
            <person name="Clerissi C."/>
        </authorList>
    </citation>
    <scope>NUCLEOTIDE SEQUENCE [LARGE SCALE GENOMIC DNA]</scope>
    <source>
        <strain evidence="3">Cupriavidus taiwanensis STM 3521</strain>
    </source>
</reference>
<dbReference type="EMBL" id="OFSP01000039">
    <property type="protein sequence ID" value="SOY68865.1"/>
    <property type="molecule type" value="Genomic_DNA"/>
</dbReference>
<proteinExistence type="predicted"/>
<evidence type="ECO:0000313" key="3">
    <source>
        <dbReference type="EMBL" id="SOY68865.1"/>
    </source>
</evidence>
<protein>
    <recommendedName>
        <fullName evidence="5">Cupin 2 conserved barrel domain-containing protein</fullName>
    </recommendedName>
</protein>
<organism evidence="3 4">
    <name type="scientific">Cupriavidus taiwanensis</name>
    <dbReference type="NCBI Taxonomy" id="164546"/>
    <lineage>
        <taxon>Bacteria</taxon>
        <taxon>Pseudomonadati</taxon>
        <taxon>Pseudomonadota</taxon>
        <taxon>Betaproteobacteria</taxon>
        <taxon>Burkholderiales</taxon>
        <taxon>Burkholderiaceae</taxon>
        <taxon>Cupriavidus</taxon>
    </lineage>
</organism>
<comment type="caution">
    <text evidence="3">The sequence shown here is derived from an EMBL/GenBank/DDBJ whole genome shotgun (WGS) entry which is preliminary data.</text>
</comment>
<dbReference type="PANTHER" id="PTHR38599">
    <property type="entry name" value="CUPIN DOMAIN PROTEIN (AFU_ORTHOLOGUE AFUA_3G13620)"/>
    <property type="match status" value="1"/>
</dbReference>
<dbReference type="InterPro" id="IPR013096">
    <property type="entry name" value="Cupin_2"/>
</dbReference>
<dbReference type="Proteomes" id="UP000256297">
    <property type="component" value="Chromosome CBM2589_a"/>
</dbReference>
<evidence type="ECO:0000259" key="2">
    <source>
        <dbReference type="Pfam" id="PF07883"/>
    </source>
</evidence>
<dbReference type="InterPro" id="IPR011051">
    <property type="entry name" value="RmlC_Cupin_sf"/>
</dbReference>
<dbReference type="InterPro" id="IPR000073">
    <property type="entry name" value="AB_hydrolase_1"/>
</dbReference>
<feature type="domain" description="Cupin type-2" evidence="2">
    <location>
        <begin position="151"/>
        <end position="212"/>
    </location>
</feature>
<dbReference type="InterPro" id="IPR029058">
    <property type="entry name" value="AB_hydrolase_fold"/>
</dbReference>
<sequence length="233" mass="25293">MPYEVAEFVFEVSDVDACTDLRLRRMVVRPPAPKGAVLFQHGFPEIMFAWKEIARTLGREYEVHAFDWPGFGNSSRPPVERFAYSPRDYATVLTRYVDTAGIGGSRLVIYATDIDALPALLAAVNRPAGIQRTDLVKHDLSTVHVEGVQVRVDFEPGALAPKHVHPGEEIAYVLEGTLEYQLGDNPPVALKAGQALFIPAGVAHSARNAGSGKSSELATYIAKKGAPLVTPSN</sequence>
<evidence type="ECO:0000259" key="1">
    <source>
        <dbReference type="Pfam" id="PF00561"/>
    </source>
</evidence>
<dbReference type="CDD" id="cd02235">
    <property type="entry name" value="cupin_BLL4011-like"/>
    <property type="match status" value="1"/>
</dbReference>
<dbReference type="Pfam" id="PF07883">
    <property type="entry name" value="Cupin_2"/>
    <property type="match status" value="1"/>
</dbReference>
<dbReference type="AlphaFoldDB" id="A0A975XGK5"/>